<comment type="caution">
    <text evidence="1">The sequence shown here is derived from an EMBL/GenBank/DDBJ whole genome shotgun (WGS) entry which is preliminary data.</text>
</comment>
<name>W1DMP5_KLEPN</name>
<sequence length="344" mass="38874">MDALVADFHRRTHRALDVKVEAQPVAITLHRPTPAAAHRDGDLPIPGAALRRIDFHHRRVDTFRRTDFTRIQAVIGIEDRFDLAQLGIQRLAKEGRAVLRAEPFAMFAPQQAAILRRQRHHIVGDLLHQHLLLRIAHVQRRAHVQHPGINVAKHAIAQAVAVEQRAELDDVIRQMFGRYAGVLGERNRLGGAFGIAQQADGLLAHGIDALHAFKIVTDLPANDARLAGGHQLVQPLAQGSNLLVNQRRVIAGEFDDIEPEHLFIRYVGDQFAYRVPDDILARQIENFRIDGLHRQGFRFDHKGRIAQRRVEGVIFDVDQTAHLRQAGDIQPRFGNKRQRPFRTG</sequence>
<organism evidence="1 2">
    <name type="scientific">Klebsiella pneumoniae IS43</name>
    <dbReference type="NCBI Taxonomy" id="1432552"/>
    <lineage>
        <taxon>Bacteria</taxon>
        <taxon>Pseudomonadati</taxon>
        <taxon>Pseudomonadota</taxon>
        <taxon>Gammaproteobacteria</taxon>
        <taxon>Enterobacterales</taxon>
        <taxon>Enterobacteriaceae</taxon>
        <taxon>Klebsiella/Raoultella group</taxon>
        <taxon>Klebsiella</taxon>
        <taxon>Klebsiella pneumoniae complex</taxon>
    </lineage>
</organism>
<reference evidence="1" key="1">
    <citation type="submission" date="2013-10" db="EMBL/GenBank/DDBJ databases">
        <title>Antibiotic resistance diversity of beta-lactamase producers in the General Hospital Vienna.</title>
        <authorList>
            <person name="Barisic I."/>
            <person name="Mitteregger D."/>
            <person name="Hirschl A.M."/>
            <person name="Noehammer C."/>
            <person name="Wiesinger-Mayr H."/>
        </authorList>
    </citation>
    <scope>NUCLEOTIDE SEQUENCE [LARGE SCALE GENOMIC DNA]</scope>
    <source>
        <strain evidence="1">IS43</strain>
    </source>
</reference>
<dbReference type="EMBL" id="CBWK010000427">
    <property type="protein sequence ID" value="CDL10005.1"/>
    <property type="molecule type" value="Genomic_DNA"/>
</dbReference>
<accession>W1DMP5</accession>
<proteinExistence type="predicted"/>
<dbReference type="AlphaFoldDB" id="W1DMP5"/>
<dbReference type="Proteomes" id="UP000019183">
    <property type="component" value="Unassembled WGS sequence"/>
</dbReference>
<keyword evidence="2" id="KW-1185">Reference proteome</keyword>
<protein>
    <submittedName>
        <fullName evidence="1">Uncharacterized protein</fullName>
    </submittedName>
</protein>
<evidence type="ECO:0000313" key="1">
    <source>
        <dbReference type="EMBL" id="CDL10005.1"/>
    </source>
</evidence>
<evidence type="ECO:0000313" key="2">
    <source>
        <dbReference type="Proteomes" id="UP000019183"/>
    </source>
</evidence>